<gene>
    <name evidence="1" type="ORF">HPB47_004672</name>
</gene>
<feature type="non-terminal residue" evidence="1">
    <location>
        <position position="216"/>
    </location>
</feature>
<comment type="caution">
    <text evidence="1">The sequence shown here is derived from an EMBL/GenBank/DDBJ whole genome shotgun (WGS) entry which is preliminary data.</text>
</comment>
<evidence type="ECO:0000313" key="1">
    <source>
        <dbReference type="EMBL" id="KAG0445657.1"/>
    </source>
</evidence>
<sequence length="216" mass="24737">MLLTLMRLRLGLLYGDLSRRFNICVSRICFIFNKMLEVLKRIMQYVVIWLPRSRIQSSMPASFVQNGYSKTTCIFDCMEIILQRPKKLMARAQTYSSYKAANTVKFLTVIAPNGGDEIMADRGFSLEAHLEARGIKMNVPAFTKGKPQLSESEVTKTRRIASVRIHVERAINRIKTYRIFKSSLCITSRRTLSDMVFVCAGLCNLKRPLIAQQVDE</sequence>
<proteinExistence type="predicted"/>
<dbReference type="EMBL" id="JABSTQ010000107">
    <property type="protein sequence ID" value="KAG0445657.1"/>
    <property type="molecule type" value="Genomic_DNA"/>
</dbReference>
<organism evidence="1 2">
    <name type="scientific">Ixodes persulcatus</name>
    <name type="common">Taiga tick</name>
    <dbReference type="NCBI Taxonomy" id="34615"/>
    <lineage>
        <taxon>Eukaryota</taxon>
        <taxon>Metazoa</taxon>
        <taxon>Ecdysozoa</taxon>
        <taxon>Arthropoda</taxon>
        <taxon>Chelicerata</taxon>
        <taxon>Arachnida</taxon>
        <taxon>Acari</taxon>
        <taxon>Parasitiformes</taxon>
        <taxon>Ixodida</taxon>
        <taxon>Ixodoidea</taxon>
        <taxon>Ixodidae</taxon>
        <taxon>Ixodinae</taxon>
        <taxon>Ixodes</taxon>
    </lineage>
</organism>
<accession>A0AC60R2G0</accession>
<dbReference type="Proteomes" id="UP000805193">
    <property type="component" value="Unassembled WGS sequence"/>
</dbReference>
<name>A0AC60R2G0_IXOPE</name>
<keyword evidence="2" id="KW-1185">Reference proteome</keyword>
<reference evidence="1 2" key="1">
    <citation type="journal article" date="2020" name="Cell">
        <title>Large-Scale Comparative Analyses of Tick Genomes Elucidate Their Genetic Diversity and Vector Capacities.</title>
        <authorList>
            <consortium name="Tick Genome and Microbiome Consortium (TIGMIC)"/>
            <person name="Jia N."/>
            <person name="Wang J."/>
            <person name="Shi W."/>
            <person name="Du L."/>
            <person name="Sun Y."/>
            <person name="Zhan W."/>
            <person name="Jiang J.F."/>
            <person name="Wang Q."/>
            <person name="Zhang B."/>
            <person name="Ji P."/>
            <person name="Bell-Sakyi L."/>
            <person name="Cui X.M."/>
            <person name="Yuan T.T."/>
            <person name="Jiang B.G."/>
            <person name="Yang W.F."/>
            <person name="Lam T.T."/>
            <person name="Chang Q.C."/>
            <person name="Ding S.J."/>
            <person name="Wang X.J."/>
            <person name="Zhu J.G."/>
            <person name="Ruan X.D."/>
            <person name="Zhao L."/>
            <person name="Wei J.T."/>
            <person name="Ye R.Z."/>
            <person name="Que T.C."/>
            <person name="Du C.H."/>
            <person name="Zhou Y.H."/>
            <person name="Cheng J.X."/>
            <person name="Dai P.F."/>
            <person name="Guo W.B."/>
            <person name="Han X.H."/>
            <person name="Huang E.J."/>
            <person name="Li L.F."/>
            <person name="Wei W."/>
            <person name="Gao Y.C."/>
            <person name="Liu J.Z."/>
            <person name="Shao H.Z."/>
            <person name="Wang X."/>
            <person name="Wang C.C."/>
            <person name="Yang T.C."/>
            <person name="Huo Q.B."/>
            <person name="Li W."/>
            <person name="Chen H.Y."/>
            <person name="Chen S.E."/>
            <person name="Zhou L.G."/>
            <person name="Ni X.B."/>
            <person name="Tian J.H."/>
            <person name="Sheng Y."/>
            <person name="Liu T."/>
            <person name="Pan Y.S."/>
            <person name="Xia L.Y."/>
            <person name="Li J."/>
            <person name="Zhao F."/>
            <person name="Cao W.C."/>
        </authorList>
    </citation>
    <scope>NUCLEOTIDE SEQUENCE [LARGE SCALE GENOMIC DNA]</scope>
    <source>
        <strain evidence="1">Iper-2018</strain>
    </source>
</reference>
<protein>
    <submittedName>
        <fullName evidence="1">Uncharacterized protein</fullName>
    </submittedName>
</protein>
<evidence type="ECO:0000313" key="2">
    <source>
        <dbReference type="Proteomes" id="UP000805193"/>
    </source>
</evidence>